<evidence type="ECO:0000256" key="1">
    <source>
        <dbReference type="ARBA" id="ARBA00005104"/>
    </source>
</evidence>
<dbReference type="AlphaFoldDB" id="A0A382YQI1"/>
<name>A0A382YQI1_9ZZZZ</name>
<feature type="domain" description="GTP cyclohydrolase II" evidence="4">
    <location>
        <begin position="21"/>
        <end position="171"/>
    </location>
</feature>
<dbReference type="SUPFAM" id="SSF142695">
    <property type="entry name" value="RibA-like"/>
    <property type="match status" value="1"/>
</dbReference>
<dbReference type="InterPro" id="IPR036144">
    <property type="entry name" value="RibA-like_sf"/>
</dbReference>
<dbReference type="PANTHER" id="PTHR21327:SF18">
    <property type="entry name" value="3,4-DIHYDROXY-2-BUTANONE 4-PHOSPHATE SYNTHASE"/>
    <property type="match status" value="1"/>
</dbReference>
<reference evidence="5" key="1">
    <citation type="submission" date="2018-05" db="EMBL/GenBank/DDBJ databases">
        <authorList>
            <person name="Lanie J.A."/>
            <person name="Ng W.-L."/>
            <person name="Kazmierczak K.M."/>
            <person name="Andrzejewski T.M."/>
            <person name="Davidsen T.M."/>
            <person name="Wayne K.J."/>
            <person name="Tettelin H."/>
            <person name="Glass J.I."/>
            <person name="Rusch D."/>
            <person name="Podicherti R."/>
            <person name="Tsui H.-C.T."/>
            <person name="Winkler M.E."/>
        </authorList>
    </citation>
    <scope>NUCLEOTIDE SEQUENCE</scope>
</reference>
<evidence type="ECO:0000256" key="2">
    <source>
        <dbReference type="ARBA" id="ARBA00022619"/>
    </source>
</evidence>
<dbReference type="GO" id="GO:0005829">
    <property type="term" value="C:cytosol"/>
    <property type="evidence" value="ECO:0007669"/>
    <property type="project" value="TreeGrafter"/>
</dbReference>
<evidence type="ECO:0000313" key="5">
    <source>
        <dbReference type="EMBL" id="SVD85473.1"/>
    </source>
</evidence>
<dbReference type="Gene3D" id="3.40.50.10990">
    <property type="entry name" value="GTP cyclohydrolase II"/>
    <property type="match status" value="1"/>
</dbReference>
<dbReference type="InterPro" id="IPR032677">
    <property type="entry name" value="GTP_cyclohydro_II"/>
</dbReference>
<keyword evidence="3" id="KW-0479">Metal-binding</keyword>
<protein>
    <recommendedName>
        <fullName evidence="4">GTP cyclohydrolase II domain-containing protein</fullName>
    </recommendedName>
</protein>
<accession>A0A382YQI1</accession>
<feature type="non-terminal residue" evidence="5">
    <location>
        <position position="1"/>
    </location>
</feature>
<dbReference type="EMBL" id="UINC01177696">
    <property type="protein sequence ID" value="SVD85473.1"/>
    <property type="molecule type" value="Genomic_DNA"/>
</dbReference>
<organism evidence="5">
    <name type="scientific">marine metagenome</name>
    <dbReference type="NCBI Taxonomy" id="408172"/>
    <lineage>
        <taxon>unclassified sequences</taxon>
        <taxon>metagenomes</taxon>
        <taxon>ecological metagenomes</taxon>
    </lineage>
</organism>
<keyword evidence="2" id="KW-0686">Riboflavin biosynthesis</keyword>
<proteinExistence type="predicted"/>
<evidence type="ECO:0000256" key="3">
    <source>
        <dbReference type="ARBA" id="ARBA00022723"/>
    </source>
</evidence>
<dbReference type="GO" id="GO:0046872">
    <property type="term" value="F:metal ion binding"/>
    <property type="evidence" value="ECO:0007669"/>
    <property type="project" value="UniProtKB-KW"/>
</dbReference>
<comment type="pathway">
    <text evidence="1">Cofactor biosynthesis; riboflavin biosynthesis.</text>
</comment>
<dbReference type="PANTHER" id="PTHR21327">
    <property type="entry name" value="GTP CYCLOHYDROLASE II-RELATED"/>
    <property type="match status" value="1"/>
</dbReference>
<dbReference type="GO" id="GO:0008686">
    <property type="term" value="F:3,4-dihydroxy-2-butanone-4-phosphate synthase activity"/>
    <property type="evidence" value="ECO:0007669"/>
    <property type="project" value="TreeGrafter"/>
</dbReference>
<sequence length="186" mass="20348">KVASISDLISYRLRNDTFVTRIEESELNSRHGGKFKMYVYANTIEYSEHIVLVKGDITDEAPVLVRVHDFNPLDDILGDSASGHEGKLQAAMRIVGKHGRGVVIVIREPRQSRVSELVRARSGGSEATGLRDYGVGAQILLDLGVRQMILLHNTEWTIVGLDGYGLQVVGQQSIPPSALGNDEVNG</sequence>
<dbReference type="GO" id="GO:0009231">
    <property type="term" value="P:riboflavin biosynthetic process"/>
    <property type="evidence" value="ECO:0007669"/>
    <property type="project" value="UniProtKB-KW"/>
</dbReference>
<evidence type="ECO:0000259" key="4">
    <source>
        <dbReference type="Pfam" id="PF00925"/>
    </source>
</evidence>
<dbReference type="Pfam" id="PF00925">
    <property type="entry name" value="GTP_cyclohydro2"/>
    <property type="match status" value="1"/>
</dbReference>
<gene>
    <name evidence="5" type="ORF">METZ01_LOCUS438327</name>
</gene>